<evidence type="ECO:0000256" key="1">
    <source>
        <dbReference type="SAM" id="MobiDB-lite"/>
    </source>
</evidence>
<name>A0ABZ1TE69_STRVG</name>
<sequence>MDSQDSTGDGPDRPVDKLTALRLGRKLVTEVPASRPGRRAFVDISPTRDRSDDRARDEGWAREDRGRRFHLRQREYDADRLDGFDHDIGAVLAASADAADEAALRARDARTCRKAAPPVVPVVPPSWWCERRCGRDAWPVSARATPAPPGPPCRRPRHRPGRPGPRRGAGPP</sequence>
<dbReference type="RefSeq" id="WP_328961881.1">
    <property type="nucleotide sequence ID" value="NZ_CP108090.1"/>
</dbReference>
<evidence type="ECO:0000313" key="2">
    <source>
        <dbReference type="EMBL" id="WUQ12684.1"/>
    </source>
</evidence>
<protein>
    <submittedName>
        <fullName evidence="2">Uncharacterized protein</fullName>
    </submittedName>
</protein>
<feature type="compositionally biased region" description="Basic residues" evidence="1">
    <location>
        <begin position="154"/>
        <end position="165"/>
    </location>
</feature>
<gene>
    <name evidence="2" type="ORF">OG517_15265</name>
</gene>
<feature type="compositionally biased region" description="Basic and acidic residues" evidence="1">
    <location>
        <begin position="46"/>
        <end position="64"/>
    </location>
</feature>
<reference evidence="2" key="1">
    <citation type="submission" date="2022-10" db="EMBL/GenBank/DDBJ databases">
        <title>The complete genomes of actinobacterial strains from the NBC collection.</title>
        <authorList>
            <person name="Joergensen T.S."/>
            <person name="Alvarez Arevalo M."/>
            <person name="Sterndorff E.B."/>
            <person name="Faurdal D."/>
            <person name="Vuksanovic O."/>
            <person name="Mourched A.-S."/>
            <person name="Charusanti P."/>
            <person name="Shaw S."/>
            <person name="Blin K."/>
            <person name="Weber T."/>
        </authorList>
    </citation>
    <scope>NUCLEOTIDE SEQUENCE</scope>
    <source>
        <strain evidence="2">NBC_00248</strain>
    </source>
</reference>
<dbReference type="Proteomes" id="UP001432039">
    <property type="component" value="Chromosome"/>
</dbReference>
<feature type="region of interest" description="Disordered" evidence="1">
    <location>
        <begin position="35"/>
        <end position="64"/>
    </location>
</feature>
<proteinExistence type="predicted"/>
<dbReference type="EMBL" id="CP108090">
    <property type="protein sequence ID" value="WUQ12684.1"/>
    <property type="molecule type" value="Genomic_DNA"/>
</dbReference>
<accession>A0ABZ1TE69</accession>
<feature type="region of interest" description="Disordered" evidence="1">
    <location>
        <begin position="140"/>
        <end position="172"/>
    </location>
</feature>
<keyword evidence="3" id="KW-1185">Reference proteome</keyword>
<feature type="region of interest" description="Disordered" evidence="1">
    <location>
        <begin position="1"/>
        <end position="21"/>
    </location>
</feature>
<organism evidence="2 3">
    <name type="scientific">Streptomyces virginiae</name>
    <name type="common">Streptomyces cinnamonensis</name>
    <dbReference type="NCBI Taxonomy" id="1961"/>
    <lineage>
        <taxon>Bacteria</taxon>
        <taxon>Bacillati</taxon>
        <taxon>Actinomycetota</taxon>
        <taxon>Actinomycetes</taxon>
        <taxon>Kitasatosporales</taxon>
        <taxon>Streptomycetaceae</taxon>
        <taxon>Streptomyces</taxon>
    </lineage>
</organism>
<evidence type="ECO:0000313" key="3">
    <source>
        <dbReference type="Proteomes" id="UP001432039"/>
    </source>
</evidence>